<reference evidence="2 3" key="1">
    <citation type="journal article" date="2017" name="ISME J.">
        <title>Potential for microbial H2 and metal transformations associated with novel bacteria and archaea in deep terrestrial subsurface sediments.</title>
        <authorList>
            <person name="Hernsdorf A.W."/>
            <person name="Amano Y."/>
            <person name="Miyakawa K."/>
            <person name="Ise K."/>
            <person name="Suzuki Y."/>
            <person name="Anantharaman K."/>
            <person name="Probst A."/>
            <person name="Burstein D."/>
            <person name="Thomas B.C."/>
            <person name="Banfield J.F."/>
        </authorList>
    </citation>
    <scope>NUCLEOTIDE SEQUENCE [LARGE SCALE GENOMIC DNA]</scope>
    <source>
        <strain evidence="2">HGW-Actinobacteria-3</strain>
    </source>
</reference>
<comment type="caution">
    <text evidence="2">The sequence shown here is derived from an EMBL/GenBank/DDBJ whole genome shotgun (WGS) entry which is preliminary data.</text>
</comment>
<dbReference type="AlphaFoldDB" id="A0A2N3G5R7"/>
<name>A0A2N3G5R7_9ACTN</name>
<evidence type="ECO:0000313" key="2">
    <source>
        <dbReference type="EMBL" id="PKQ28051.1"/>
    </source>
</evidence>
<evidence type="ECO:0000256" key="1">
    <source>
        <dbReference type="SAM" id="Phobius"/>
    </source>
</evidence>
<gene>
    <name evidence="2" type="ORF">CVT63_04795</name>
</gene>
<feature type="transmembrane region" description="Helical" evidence="1">
    <location>
        <begin position="112"/>
        <end position="131"/>
    </location>
</feature>
<keyword evidence="1" id="KW-1133">Transmembrane helix</keyword>
<feature type="transmembrane region" description="Helical" evidence="1">
    <location>
        <begin position="39"/>
        <end position="59"/>
    </location>
</feature>
<proteinExistence type="predicted"/>
<feature type="transmembrane region" description="Helical" evidence="1">
    <location>
        <begin position="143"/>
        <end position="161"/>
    </location>
</feature>
<evidence type="ECO:0008006" key="4">
    <source>
        <dbReference type="Google" id="ProtNLM"/>
    </source>
</evidence>
<evidence type="ECO:0000313" key="3">
    <source>
        <dbReference type="Proteomes" id="UP000233654"/>
    </source>
</evidence>
<organism evidence="2 3">
    <name type="scientific">Candidatus Anoxymicrobium japonicum</name>
    <dbReference type="NCBI Taxonomy" id="2013648"/>
    <lineage>
        <taxon>Bacteria</taxon>
        <taxon>Bacillati</taxon>
        <taxon>Actinomycetota</taxon>
        <taxon>Candidatus Geothermincolia</taxon>
        <taxon>Candidatus Geothermincolales</taxon>
        <taxon>Candidatus Anoxymicrobiaceae</taxon>
        <taxon>Candidatus Anoxymicrobium</taxon>
    </lineage>
</organism>
<accession>A0A2N3G5R7</accession>
<dbReference type="Proteomes" id="UP000233654">
    <property type="component" value="Unassembled WGS sequence"/>
</dbReference>
<feature type="transmembrane region" description="Helical" evidence="1">
    <location>
        <begin position="80"/>
        <end position="100"/>
    </location>
</feature>
<feature type="transmembrane region" description="Helical" evidence="1">
    <location>
        <begin position="181"/>
        <end position="200"/>
    </location>
</feature>
<sequence>MKLDQSLSAYLDLLRFTAASAVLLGHMEQDGLYMRWLPLSWFSHEAVMIFFVMSGFIIYSSTVRSARTWADYAAARLSRVYSVALPAVVFSVGLGLLVGLSGEFDTQRLSNYRDFSVLDVASSLMFLNEAFGYKATLSLNHPYWSFCYKVCLAGFFFTLYYLHQSMTQLVGYAFPNTELLIAHSLACMSAILLTCLLISFGAERRLGAWRAGFAEIACFSRSTVGFAP</sequence>
<dbReference type="EMBL" id="PHEX01000035">
    <property type="protein sequence ID" value="PKQ28051.1"/>
    <property type="molecule type" value="Genomic_DNA"/>
</dbReference>
<keyword evidence="1" id="KW-0472">Membrane</keyword>
<keyword evidence="1" id="KW-0812">Transmembrane</keyword>
<protein>
    <recommendedName>
        <fullName evidence="4">Acyltransferase 3 domain-containing protein</fullName>
    </recommendedName>
</protein>